<dbReference type="SUPFAM" id="SSF48371">
    <property type="entry name" value="ARM repeat"/>
    <property type="match status" value="1"/>
</dbReference>
<protein>
    <submittedName>
        <fullName evidence="1">HEAT repeat protein</fullName>
    </submittedName>
</protein>
<dbReference type="STRING" id="857967.G0QKS8"/>
<dbReference type="InParanoid" id="G0QKS8"/>
<proteinExistence type="predicted"/>
<dbReference type="Gene3D" id="1.25.10.10">
    <property type="entry name" value="Leucine-rich Repeat Variant"/>
    <property type="match status" value="2"/>
</dbReference>
<dbReference type="OrthoDB" id="310568at2759"/>
<accession>G0QKS8</accession>
<dbReference type="Pfam" id="PF13646">
    <property type="entry name" value="HEAT_2"/>
    <property type="match status" value="1"/>
</dbReference>
<evidence type="ECO:0000313" key="2">
    <source>
        <dbReference type="Proteomes" id="UP000008983"/>
    </source>
</evidence>
<organism evidence="1 2">
    <name type="scientific">Ichthyophthirius multifiliis</name>
    <name type="common">White spot disease agent</name>
    <name type="synonym">Ich</name>
    <dbReference type="NCBI Taxonomy" id="5932"/>
    <lineage>
        <taxon>Eukaryota</taxon>
        <taxon>Sar</taxon>
        <taxon>Alveolata</taxon>
        <taxon>Ciliophora</taxon>
        <taxon>Intramacronucleata</taxon>
        <taxon>Oligohymenophorea</taxon>
        <taxon>Hymenostomatida</taxon>
        <taxon>Ophryoglenina</taxon>
        <taxon>Ichthyophthirius</taxon>
    </lineage>
</organism>
<dbReference type="GeneID" id="14910368"/>
<dbReference type="RefSeq" id="XP_004039484.1">
    <property type="nucleotide sequence ID" value="XM_004039436.1"/>
</dbReference>
<dbReference type="EMBL" id="GL983184">
    <property type="protein sequence ID" value="EGR34180.1"/>
    <property type="molecule type" value="Genomic_DNA"/>
</dbReference>
<dbReference type="GO" id="GO:0016491">
    <property type="term" value="F:oxidoreductase activity"/>
    <property type="evidence" value="ECO:0007669"/>
    <property type="project" value="TreeGrafter"/>
</dbReference>
<name>G0QKS8_ICHMU</name>
<dbReference type="eggNOG" id="ENOG502S6PZ">
    <property type="taxonomic scope" value="Eukaryota"/>
</dbReference>
<keyword evidence="2" id="KW-1185">Reference proteome</keyword>
<dbReference type="Proteomes" id="UP000008983">
    <property type="component" value="Unassembled WGS sequence"/>
</dbReference>
<reference evidence="1 2" key="1">
    <citation type="submission" date="2011-07" db="EMBL/GenBank/DDBJ databases">
        <authorList>
            <person name="Coyne R."/>
            <person name="Brami D."/>
            <person name="Johnson J."/>
            <person name="Hostetler J."/>
            <person name="Hannick L."/>
            <person name="Clark T."/>
            <person name="Cassidy-Hanley D."/>
            <person name="Inman J."/>
        </authorList>
    </citation>
    <scope>NUCLEOTIDE SEQUENCE [LARGE SCALE GENOMIC DNA]</scope>
    <source>
        <strain evidence="1 2">G5</strain>
    </source>
</reference>
<dbReference type="InterPro" id="IPR004155">
    <property type="entry name" value="PBS_lyase_HEAT"/>
</dbReference>
<dbReference type="AlphaFoldDB" id="G0QKS8"/>
<dbReference type="InterPro" id="IPR011989">
    <property type="entry name" value="ARM-like"/>
</dbReference>
<dbReference type="PANTHER" id="PTHR12697">
    <property type="entry name" value="PBS LYASE HEAT-LIKE PROTEIN"/>
    <property type="match status" value="1"/>
</dbReference>
<dbReference type="PANTHER" id="PTHR12697:SF5">
    <property type="entry name" value="DEOXYHYPUSINE HYDROXYLASE"/>
    <property type="match status" value="1"/>
</dbReference>
<gene>
    <name evidence="1" type="ORF">IMG5_021340</name>
</gene>
<dbReference type="SMART" id="SM00567">
    <property type="entry name" value="EZ_HEAT"/>
    <property type="match status" value="3"/>
</dbReference>
<evidence type="ECO:0000313" key="1">
    <source>
        <dbReference type="EMBL" id="EGR34180.1"/>
    </source>
</evidence>
<dbReference type="InterPro" id="IPR016024">
    <property type="entry name" value="ARM-type_fold"/>
</dbReference>
<sequence>MVYSSLEIIALIGPHNISYNNIKLLASILIDEALPVLQDKAFLALINLDYPGFYALLDIANKDFNDIPLYIQNKFAQTEEIQLLVIIPSLLNDINTGDMKKKIQSLCALNRMYSLIYKANGLPLLVNILNEGNIDRQLIVSVIRACGEIGEQTLLKILKSSPNYKIKIAITTVLSWRVQKQEKNKLKIKIVPYSVAQHYNVNPGTMCIYIGDQTPLAFIDQIENNQEQEEYEEPYIEINTRDFMAALQRLMAIKYDKFQREFDDHQQMHDYSQFINQFTLAKLIDPLISQQEQNEDVPSISLNIIKCLCNLINEENHQVREAAVNTLGLIGLPEAKQAIEPLYNALNDPESQVRAMSAWCLGRLGEANPLKVAKRLINLLKDNYWKVRTAACVSLGSIGHNIQNIAFPALTKALRDGTINKLTICETLVRLGVYGEQILIDLLKNVPQSNFKLKTAIIQSFEIANVQSPRIDFIIEELFRNASDQMIEVRKACLQTLEVLRNRAQDSNITYLKSRNVLPLFYFFLQDSSSEIRKIAIESIQSYGPQAELMFIEGLTKDKNHIIRSECAKGLGQLGVQNFRALLFGLRDANQNVRRQTSLAITQNFQPEMIIEEFAQKVNQIPALLCNIKDILSLPFMLDQECKNILEFVLQAFGESPPENQNQQYSQQQQV</sequence>